<keyword evidence="1" id="KW-0614">Plasmid</keyword>
<name>A0A249PMC4_9HYPH</name>
<sequence>MSPQPDSRPRQLSLHQSADNFTVPVKAFAGKFRDNRYIGHYIAYPKSGSQRRLARIFADWLTDQRC</sequence>
<keyword evidence="2" id="KW-1185">Reference proteome</keyword>
<gene>
    <name evidence="1" type="ORF">SJ05684_a37860</name>
</gene>
<evidence type="ECO:0000313" key="2">
    <source>
        <dbReference type="Proteomes" id="UP000217211"/>
    </source>
</evidence>
<dbReference type="AlphaFoldDB" id="A0A249PMC4"/>
<reference evidence="1 2" key="1">
    <citation type="submission" date="2017-08" db="EMBL/GenBank/DDBJ databases">
        <title>Multipartite genome sequences of Sinorhizobium species nodulating soybeans.</title>
        <authorList>
            <person name="Tian C.F."/>
        </authorList>
    </citation>
    <scope>NUCLEOTIDE SEQUENCE [LARGE SCALE GENOMIC DNA]</scope>
    <source>
        <strain evidence="1 2">CCBAU 05684</strain>
        <plasmid evidence="2">psj05684a</plasmid>
    </source>
</reference>
<protein>
    <submittedName>
        <fullName evidence="1">Uncharacterized protein</fullName>
    </submittedName>
</protein>
<dbReference type="Proteomes" id="UP000217211">
    <property type="component" value="Plasmid pSJ05684a"/>
</dbReference>
<dbReference type="EMBL" id="CP023069">
    <property type="protein sequence ID" value="ASY67100.1"/>
    <property type="molecule type" value="Genomic_DNA"/>
</dbReference>
<evidence type="ECO:0000313" key="1">
    <source>
        <dbReference type="EMBL" id="ASY67100.1"/>
    </source>
</evidence>
<dbReference type="KEGG" id="esj:SJ05684_a37860"/>
<accession>A0A249PMC4</accession>
<organism evidence="1 2">
    <name type="scientific">Sinorhizobium sojae CCBAU 05684</name>
    <dbReference type="NCBI Taxonomy" id="716928"/>
    <lineage>
        <taxon>Bacteria</taxon>
        <taxon>Pseudomonadati</taxon>
        <taxon>Pseudomonadota</taxon>
        <taxon>Alphaproteobacteria</taxon>
        <taxon>Hyphomicrobiales</taxon>
        <taxon>Rhizobiaceae</taxon>
        <taxon>Sinorhizobium/Ensifer group</taxon>
        <taxon>Sinorhizobium</taxon>
    </lineage>
</organism>
<proteinExistence type="predicted"/>
<geneLocation type="plasmid" evidence="2">
    <name>psj05684a</name>
</geneLocation>